<feature type="non-terminal residue" evidence="2">
    <location>
        <position position="1"/>
    </location>
</feature>
<feature type="domain" description="Exportin-1/Importin-beta-like" evidence="1">
    <location>
        <begin position="41"/>
        <end position="113"/>
    </location>
</feature>
<evidence type="ECO:0000313" key="3">
    <source>
        <dbReference type="Proteomes" id="UP000198323"/>
    </source>
</evidence>
<dbReference type="PANTHER" id="PTHR11223:SF2">
    <property type="entry name" value="EXPORTIN-1"/>
    <property type="match status" value="1"/>
</dbReference>
<comment type="caution">
    <text evidence="2">The sequence shown here is derived from an EMBL/GenBank/DDBJ whole genome shotgun (WGS) entry which is preliminary data.</text>
</comment>
<dbReference type="SUPFAM" id="SSF48371">
    <property type="entry name" value="ARM repeat"/>
    <property type="match status" value="1"/>
</dbReference>
<dbReference type="GO" id="GO:0000055">
    <property type="term" value="P:ribosomal large subunit export from nucleus"/>
    <property type="evidence" value="ECO:0007669"/>
    <property type="project" value="TreeGrafter"/>
</dbReference>
<dbReference type="InterPro" id="IPR045065">
    <property type="entry name" value="XPO1/5"/>
</dbReference>
<dbReference type="STRING" id="9009.A0A226M8H9"/>
<protein>
    <recommendedName>
        <fullName evidence="1">Exportin-1/Importin-beta-like domain-containing protein</fullName>
    </recommendedName>
</protein>
<dbReference type="GO" id="GO:0005737">
    <property type="term" value="C:cytoplasm"/>
    <property type="evidence" value="ECO:0007669"/>
    <property type="project" value="TreeGrafter"/>
</dbReference>
<dbReference type="Proteomes" id="UP000198323">
    <property type="component" value="Unassembled WGS sequence"/>
</dbReference>
<dbReference type="GO" id="GO:0006611">
    <property type="term" value="P:protein export from nucleus"/>
    <property type="evidence" value="ECO:0007669"/>
    <property type="project" value="InterPro"/>
</dbReference>
<dbReference type="GO" id="GO:0005049">
    <property type="term" value="F:nuclear export signal receptor activity"/>
    <property type="evidence" value="ECO:0007669"/>
    <property type="project" value="InterPro"/>
</dbReference>
<evidence type="ECO:0000259" key="1">
    <source>
        <dbReference type="Pfam" id="PF08389"/>
    </source>
</evidence>
<reference evidence="2 3" key="1">
    <citation type="submission" date="2016-07" db="EMBL/GenBank/DDBJ databases">
        <title>Disparate Historic Effective Population Sizes Predicted by Modern Levels of Genome Diversity for the Scaled Quail (Callipepla squamata) and the Northern Bobwhite (Colinus virginianus): Inferences from First and Second Generation Draft Genome Assemblies for Sympatric New World Quail.</title>
        <authorList>
            <person name="Oldeschulte D.L."/>
            <person name="Halley Y.A."/>
            <person name="Bhattarai E.K."/>
            <person name="Brashear W.A."/>
            <person name="Hill J."/>
            <person name="Metz R.P."/>
            <person name="Johnson C.D."/>
            <person name="Rollins D."/>
            <person name="Peterson M.J."/>
            <person name="Bickhart D.M."/>
            <person name="Decker J.E."/>
            <person name="Seabury C.M."/>
        </authorList>
    </citation>
    <scope>NUCLEOTIDE SEQUENCE [LARGE SCALE GENOMIC DNA]</scope>
    <source>
        <strain evidence="2 3">Texas</strain>
        <tissue evidence="2">Leg muscle</tissue>
    </source>
</reference>
<keyword evidence="3" id="KW-1185">Reference proteome</keyword>
<dbReference type="EMBL" id="MCFN01011135">
    <property type="protein sequence ID" value="OXB51615.1"/>
    <property type="molecule type" value="Genomic_DNA"/>
</dbReference>
<dbReference type="InterPro" id="IPR011989">
    <property type="entry name" value="ARM-like"/>
</dbReference>
<dbReference type="AlphaFoldDB" id="A0A226M8H9"/>
<gene>
    <name evidence="2" type="ORF">ASZ78_003163</name>
</gene>
<name>A0A226M8H9_CALSU</name>
<organism evidence="2 3">
    <name type="scientific">Callipepla squamata</name>
    <name type="common">Scaled quail</name>
    <dbReference type="NCBI Taxonomy" id="9009"/>
    <lineage>
        <taxon>Eukaryota</taxon>
        <taxon>Metazoa</taxon>
        <taxon>Chordata</taxon>
        <taxon>Craniata</taxon>
        <taxon>Vertebrata</taxon>
        <taxon>Euteleostomi</taxon>
        <taxon>Archelosauria</taxon>
        <taxon>Archosauria</taxon>
        <taxon>Dinosauria</taxon>
        <taxon>Saurischia</taxon>
        <taxon>Theropoda</taxon>
        <taxon>Coelurosauria</taxon>
        <taxon>Aves</taxon>
        <taxon>Neognathae</taxon>
        <taxon>Galloanserae</taxon>
        <taxon>Galliformes</taxon>
        <taxon>Odontophoridae</taxon>
        <taxon>Callipepla</taxon>
    </lineage>
</organism>
<dbReference type="InterPro" id="IPR013598">
    <property type="entry name" value="Exportin-1/Importin-b-like"/>
</dbReference>
<dbReference type="PANTHER" id="PTHR11223">
    <property type="entry name" value="EXPORTIN 1/5"/>
    <property type="match status" value="1"/>
</dbReference>
<sequence>TLVVTPGLVNIFLHFSAGTEKYVAGLIIKTSSDPTCVEKEKVYLGKLNVILVQILKQEWPKHWPVFRSDIVGASRTSESLCQNNTVILKLVSEEVFDFSSGHITQVQAKRLKDRQVSLFNRSLTPSAYFVLAVR</sequence>
<dbReference type="OrthoDB" id="27218at2759"/>
<proteinExistence type="predicted"/>
<dbReference type="Pfam" id="PF08389">
    <property type="entry name" value="Xpo1"/>
    <property type="match status" value="1"/>
</dbReference>
<evidence type="ECO:0000313" key="2">
    <source>
        <dbReference type="EMBL" id="OXB51615.1"/>
    </source>
</evidence>
<dbReference type="InterPro" id="IPR016024">
    <property type="entry name" value="ARM-type_fold"/>
</dbReference>
<dbReference type="GO" id="GO:0005634">
    <property type="term" value="C:nucleus"/>
    <property type="evidence" value="ECO:0007669"/>
    <property type="project" value="TreeGrafter"/>
</dbReference>
<accession>A0A226M8H9</accession>
<dbReference type="Gene3D" id="1.25.10.10">
    <property type="entry name" value="Leucine-rich Repeat Variant"/>
    <property type="match status" value="1"/>
</dbReference>
<dbReference type="GO" id="GO:0000056">
    <property type="term" value="P:ribosomal small subunit export from nucleus"/>
    <property type="evidence" value="ECO:0007669"/>
    <property type="project" value="TreeGrafter"/>
</dbReference>